<dbReference type="Gene3D" id="1.20.1720.10">
    <property type="entry name" value="Multidrug resistance protein D"/>
    <property type="match status" value="1"/>
</dbReference>
<dbReference type="EMBL" id="JACBZT010000001">
    <property type="protein sequence ID" value="NYJ07046.1"/>
    <property type="molecule type" value="Genomic_DNA"/>
</dbReference>
<dbReference type="PANTHER" id="PTHR23501:SF191">
    <property type="entry name" value="VACUOLAR BASIC AMINO ACID TRANSPORTER 4"/>
    <property type="match status" value="1"/>
</dbReference>
<feature type="transmembrane region" description="Helical" evidence="7">
    <location>
        <begin position="72"/>
        <end position="90"/>
    </location>
</feature>
<feature type="compositionally biased region" description="Low complexity" evidence="6">
    <location>
        <begin position="480"/>
        <end position="494"/>
    </location>
</feature>
<evidence type="ECO:0000256" key="2">
    <source>
        <dbReference type="ARBA" id="ARBA00022448"/>
    </source>
</evidence>
<evidence type="ECO:0000313" key="9">
    <source>
        <dbReference type="EMBL" id="NYJ07046.1"/>
    </source>
</evidence>
<feature type="transmembrane region" description="Helical" evidence="7">
    <location>
        <begin position="317"/>
        <end position="335"/>
    </location>
</feature>
<evidence type="ECO:0000256" key="7">
    <source>
        <dbReference type="SAM" id="Phobius"/>
    </source>
</evidence>
<comment type="subcellular location">
    <subcellularLocation>
        <location evidence="1">Cell inner membrane</location>
        <topology evidence="1">Multi-pass membrane protein</topology>
    </subcellularLocation>
</comment>
<feature type="compositionally biased region" description="Basic residues" evidence="6">
    <location>
        <begin position="413"/>
        <end position="422"/>
    </location>
</feature>
<feature type="transmembrane region" description="Helical" evidence="7">
    <location>
        <begin position="290"/>
        <end position="311"/>
    </location>
</feature>
<evidence type="ECO:0000256" key="3">
    <source>
        <dbReference type="ARBA" id="ARBA00022692"/>
    </source>
</evidence>
<name>A0A853CID0_9ACTN</name>
<feature type="region of interest" description="Disordered" evidence="6">
    <location>
        <begin position="404"/>
        <end position="507"/>
    </location>
</feature>
<feature type="transmembrane region" description="Helical" evidence="7">
    <location>
        <begin position="192"/>
        <end position="213"/>
    </location>
</feature>
<dbReference type="GO" id="GO:0005886">
    <property type="term" value="C:plasma membrane"/>
    <property type="evidence" value="ECO:0007669"/>
    <property type="project" value="UniProtKB-SubCell"/>
</dbReference>
<keyword evidence="10" id="KW-1185">Reference proteome</keyword>
<dbReference type="PANTHER" id="PTHR23501">
    <property type="entry name" value="MAJOR FACILITATOR SUPERFAMILY"/>
    <property type="match status" value="1"/>
</dbReference>
<dbReference type="GO" id="GO:0022857">
    <property type="term" value="F:transmembrane transporter activity"/>
    <property type="evidence" value="ECO:0007669"/>
    <property type="project" value="InterPro"/>
</dbReference>
<accession>A0A853CID0</accession>
<organism evidence="9 10">
    <name type="scientific">Petropleomorpha daqingensis</name>
    <dbReference type="NCBI Taxonomy" id="2026353"/>
    <lineage>
        <taxon>Bacteria</taxon>
        <taxon>Bacillati</taxon>
        <taxon>Actinomycetota</taxon>
        <taxon>Actinomycetes</taxon>
        <taxon>Geodermatophilales</taxon>
        <taxon>Geodermatophilaceae</taxon>
        <taxon>Petropleomorpha</taxon>
    </lineage>
</organism>
<proteinExistence type="predicted"/>
<comment type="caution">
    <text evidence="9">The sequence shown here is derived from an EMBL/GenBank/DDBJ whole genome shotgun (WGS) entry which is preliminary data.</text>
</comment>
<gene>
    <name evidence="9" type="ORF">GGQ55_003324</name>
</gene>
<feature type="transmembrane region" description="Helical" evidence="7">
    <location>
        <begin position="40"/>
        <end position="60"/>
    </location>
</feature>
<feature type="transmembrane region" description="Helical" evidence="7">
    <location>
        <begin position="102"/>
        <end position="123"/>
    </location>
</feature>
<keyword evidence="5 7" id="KW-0472">Membrane</keyword>
<dbReference type="Proteomes" id="UP000541969">
    <property type="component" value="Unassembled WGS sequence"/>
</dbReference>
<evidence type="ECO:0000256" key="5">
    <source>
        <dbReference type="ARBA" id="ARBA00023136"/>
    </source>
</evidence>
<evidence type="ECO:0000259" key="8">
    <source>
        <dbReference type="PROSITE" id="PS50850"/>
    </source>
</evidence>
<evidence type="ECO:0000256" key="4">
    <source>
        <dbReference type="ARBA" id="ARBA00022989"/>
    </source>
</evidence>
<dbReference type="InterPro" id="IPR011701">
    <property type="entry name" value="MFS"/>
</dbReference>
<keyword evidence="4 7" id="KW-1133">Transmembrane helix</keyword>
<dbReference type="AlphaFoldDB" id="A0A853CID0"/>
<dbReference type="Pfam" id="PF07690">
    <property type="entry name" value="MFS_1"/>
    <property type="match status" value="1"/>
</dbReference>
<protein>
    <submittedName>
        <fullName evidence="9">MFS family permease</fullName>
    </submittedName>
</protein>
<keyword evidence="2" id="KW-0813">Transport</keyword>
<reference evidence="9 10" key="1">
    <citation type="submission" date="2020-07" db="EMBL/GenBank/DDBJ databases">
        <title>Sequencing the genomes of 1000 actinobacteria strains.</title>
        <authorList>
            <person name="Klenk H.-P."/>
        </authorList>
    </citation>
    <scope>NUCLEOTIDE SEQUENCE [LARGE SCALE GENOMIC DNA]</scope>
    <source>
        <strain evidence="9 10">DSM 104001</strain>
    </source>
</reference>
<dbReference type="PROSITE" id="PS50850">
    <property type="entry name" value="MFS"/>
    <property type="match status" value="1"/>
</dbReference>
<sequence>MRRPRLLLAAVVCGLLLAMLDQTIVGTALPAIVRDLDGASLYLWAVTAYLVPATVSLPVYARLSDRYGRRAMLLFGLGLFLVGSALAASAQGMGQFIAERAVQGLGAGALEGLPFILVADLYAGRRSASLQAALAGLMGLAFILGPLLGGVITDGPGWRWAFLVNVPLGLAALVVVARFLPRSLGRFEGREVPIDVAGMALLGIGVGLVLVGLDQRAVAPMVAGAAVLAAFVAVERRSAAPVVPLRLLADRAVAAMLVAGATATSGLYAGVLLLPRYLESARHVSATRSGLLIYPLLLGLVLATTLAASTINRWQQWRWPVLIGTGLAALGALGFGDVRRRHAGLAGPGVHGADRVRSGTGAVRAPDRAAALRGPDGGRRCTLHPHPGAAGRWRPCAGRRRHRVHDQHGSRQFGRHRHRHRRAGGDADRSRAGSRCAGTATPRLRPAAQPKPGHAAVCGQRRTAPPLSRGPPTLERPGRCPRAPFAIRRAAPRASEPVPFLTAKEPS</sequence>
<feature type="domain" description="Major facilitator superfamily (MFS) profile" evidence="8">
    <location>
        <begin position="7"/>
        <end position="507"/>
    </location>
</feature>
<dbReference type="InterPro" id="IPR036259">
    <property type="entry name" value="MFS_trans_sf"/>
</dbReference>
<evidence type="ECO:0000256" key="1">
    <source>
        <dbReference type="ARBA" id="ARBA00004429"/>
    </source>
</evidence>
<dbReference type="InterPro" id="IPR020846">
    <property type="entry name" value="MFS_dom"/>
</dbReference>
<evidence type="ECO:0000256" key="6">
    <source>
        <dbReference type="SAM" id="MobiDB-lite"/>
    </source>
</evidence>
<feature type="transmembrane region" description="Helical" evidence="7">
    <location>
        <begin position="130"/>
        <end position="152"/>
    </location>
</feature>
<feature type="transmembrane region" description="Helical" evidence="7">
    <location>
        <begin position="158"/>
        <end position="180"/>
    </location>
</feature>
<feature type="transmembrane region" description="Helical" evidence="7">
    <location>
        <begin position="252"/>
        <end position="278"/>
    </location>
</feature>
<keyword evidence="3 7" id="KW-0812">Transmembrane</keyword>
<dbReference type="SUPFAM" id="SSF103473">
    <property type="entry name" value="MFS general substrate transporter"/>
    <property type="match status" value="1"/>
</dbReference>
<evidence type="ECO:0000313" key="10">
    <source>
        <dbReference type="Proteomes" id="UP000541969"/>
    </source>
</evidence>